<keyword evidence="5" id="KW-1185">Reference proteome</keyword>
<dbReference type="InterPro" id="IPR009057">
    <property type="entry name" value="Homeodomain-like_sf"/>
</dbReference>
<evidence type="ECO:0000256" key="1">
    <source>
        <dbReference type="ARBA" id="ARBA00023015"/>
    </source>
</evidence>
<dbReference type="KEGG" id="led:BBK82_33925"/>
<dbReference type="InterPro" id="IPR014710">
    <property type="entry name" value="RmlC-like_jellyroll"/>
</dbReference>
<dbReference type="AlphaFoldDB" id="A0A1B2HRE9"/>
<dbReference type="EMBL" id="CP016793">
    <property type="protein sequence ID" value="ANZ40288.1"/>
    <property type="molecule type" value="Genomic_DNA"/>
</dbReference>
<dbReference type="Pfam" id="PF07883">
    <property type="entry name" value="Cupin_2"/>
    <property type="match status" value="1"/>
</dbReference>
<dbReference type="GO" id="GO:0043565">
    <property type="term" value="F:sequence-specific DNA binding"/>
    <property type="evidence" value="ECO:0007669"/>
    <property type="project" value="InterPro"/>
</dbReference>
<proteinExistence type="predicted"/>
<dbReference type="InterPro" id="IPR011051">
    <property type="entry name" value="RmlC_Cupin_sf"/>
</dbReference>
<sequence>MSESRHHHLPGEVIARHRHDGEHQLLYVSSGVLAVSTEYGTWVAGAQRAIWTPAVCWHEHRVHGHVQVHLLRFPAQESLFPGDRPTVIAVSPLLRELLMACTEPGLPPAEARRLRAVVRDRVRRADLAPLTLPAARDARLAHACRLVTDDLARPRTIPWLARQVGTSDRQLTRLFRAEFACTYPQWRTNVRVFHAMLELSAGTSVTTTAHRCGWATASAFVDAFARTTGQTPGAYQAGERAGQA</sequence>
<dbReference type="InterPro" id="IPR018060">
    <property type="entry name" value="HTH_AraC"/>
</dbReference>
<evidence type="ECO:0000256" key="2">
    <source>
        <dbReference type="ARBA" id="ARBA00023163"/>
    </source>
</evidence>
<evidence type="ECO:0000313" key="4">
    <source>
        <dbReference type="EMBL" id="ANZ40288.1"/>
    </source>
</evidence>
<dbReference type="PANTHER" id="PTHR11019">
    <property type="entry name" value="HTH-TYPE TRANSCRIPTIONAL REGULATOR NIMR"/>
    <property type="match status" value="1"/>
</dbReference>
<dbReference type="CDD" id="cd06124">
    <property type="entry name" value="cupin_NimR-like_N"/>
    <property type="match status" value="1"/>
</dbReference>
<protein>
    <submittedName>
        <fullName evidence="4">AraC family transcriptional regulator</fullName>
    </submittedName>
</protein>
<dbReference type="SMART" id="SM00342">
    <property type="entry name" value="HTH_ARAC"/>
    <property type="match status" value="1"/>
</dbReference>
<keyword evidence="1" id="KW-0805">Transcription regulation</keyword>
<dbReference type="Proteomes" id="UP000093053">
    <property type="component" value="Chromosome"/>
</dbReference>
<gene>
    <name evidence="4" type="ORF">BBK82_33925</name>
</gene>
<evidence type="ECO:0000313" key="5">
    <source>
        <dbReference type="Proteomes" id="UP000093053"/>
    </source>
</evidence>
<dbReference type="Gene3D" id="2.60.120.10">
    <property type="entry name" value="Jelly Rolls"/>
    <property type="match status" value="1"/>
</dbReference>
<dbReference type="Gene3D" id="1.10.10.60">
    <property type="entry name" value="Homeodomain-like"/>
    <property type="match status" value="1"/>
</dbReference>
<name>A0A1B2HRE9_9PSEU</name>
<organism evidence="4 5">
    <name type="scientific">Lentzea guizhouensis</name>
    <dbReference type="NCBI Taxonomy" id="1586287"/>
    <lineage>
        <taxon>Bacteria</taxon>
        <taxon>Bacillati</taxon>
        <taxon>Actinomycetota</taxon>
        <taxon>Actinomycetes</taxon>
        <taxon>Pseudonocardiales</taxon>
        <taxon>Pseudonocardiaceae</taxon>
        <taxon>Lentzea</taxon>
    </lineage>
</organism>
<reference evidence="4 5" key="1">
    <citation type="submission" date="2016-07" db="EMBL/GenBank/DDBJ databases">
        <title>Complete genome sequence of the Lentzea guizhouensis DHS C013.</title>
        <authorList>
            <person name="Cao C."/>
        </authorList>
    </citation>
    <scope>NUCLEOTIDE SEQUENCE [LARGE SCALE GENOMIC DNA]</scope>
    <source>
        <strain evidence="4 5">DHS C013</strain>
    </source>
</reference>
<dbReference type="SUPFAM" id="SSF46689">
    <property type="entry name" value="Homeodomain-like"/>
    <property type="match status" value="1"/>
</dbReference>
<dbReference type="Pfam" id="PF12833">
    <property type="entry name" value="HTH_18"/>
    <property type="match status" value="1"/>
</dbReference>
<dbReference type="InterPro" id="IPR013096">
    <property type="entry name" value="Cupin_2"/>
</dbReference>
<accession>A0A1B2HRE9</accession>
<keyword evidence="2" id="KW-0804">Transcription</keyword>
<feature type="domain" description="HTH araC/xylS-type" evidence="3">
    <location>
        <begin position="141"/>
        <end position="238"/>
    </location>
</feature>
<dbReference type="PROSITE" id="PS01124">
    <property type="entry name" value="HTH_ARAC_FAMILY_2"/>
    <property type="match status" value="1"/>
</dbReference>
<dbReference type="GO" id="GO:0003700">
    <property type="term" value="F:DNA-binding transcription factor activity"/>
    <property type="evidence" value="ECO:0007669"/>
    <property type="project" value="InterPro"/>
</dbReference>
<dbReference type="PANTHER" id="PTHR11019:SF199">
    <property type="entry name" value="HTH-TYPE TRANSCRIPTIONAL REGULATOR NIMR"/>
    <property type="match status" value="1"/>
</dbReference>
<dbReference type="SUPFAM" id="SSF51182">
    <property type="entry name" value="RmlC-like cupins"/>
    <property type="match status" value="1"/>
</dbReference>
<dbReference type="STRING" id="1586287.BBK82_33925"/>
<evidence type="ECO:0000259" key="3">
    <source>
        <dbReference type="PROSITE" id="PS01124"/>
    </source>
</evidence>
<dbReference type="RefSeq" id="WP_065918627.1">
    <property type="nucleotide sequence ID" value="NZ_CP016793.1"/>
</dbReference>
<dbReference type="OrthoDB" id="2039152at2"/>